<dbReference type="GO" id="GO:0006633">
    <property type="term" value="P:fatty acid biosynthetic process"/>
    <property type="evidence" value="ECO:0007669"/>
    <property type="project" value="InterPro"/>
</dbReference>
<name>A0A560CRD6_AZOBR</name>
<dbReference type="SUPFAM" id="SSF53901">
    <property type="entry name" value="Thiolase-like"/>
    <property type="match status" value="1"/>
</dbReference>
<dbReference type="CDD" id="cd00830">
    <property type="entry name" value="KAS_III"/>
    <property type="match status" value="1"/>
</dbReference>
<dbReference type="GO" id="GO:0044550">
    <property type="term" value="P:secondary metabolite biosynthetic process"/>
    <property type="evidence" value="ECO:0007669"/>
    <property type="project" value="TreeGrafter"/>
</dbReference>
<feature type="domain" description="Beta-ketoacyl-[acyl-carrier-protein] synthase III N-terminal" evidence="4">
    <location>
        <begin position="114"/>
        <end position="195"/>
    </location>
</feature>
<dbReference type="Gene3D" id="3.40.47.10">
    <property type="match status" value="1"/>
</dbReference>
<comment type="caution">
    <text evidence="5">The sequence shown here is derived from an EMBL/GenBank/DDBJ whole genome shotgun (WGS) entry which is preliminary data.</text>
</comment>
<dbReference type="RefSeq" id="WP_145680740.1">
    <property type="nucleotide sequence ID" value="NZ_VITH01000001.1"/>
</dbReference>
<dbReference type="EMBL" id="VITH01000001">
    <property type="protein sequence ID" value="TWA87418.1"/>
    <property type="molecule type" value="Genomic_DNA"/>
</dbReference>
<accession>A0A560CRD6</accession>
<dbReference type="PANTHER" id="PTHR34069">
    <property type="entry name" value="3-OXOACYL-[ACYL-CARRIER-PROTEIN] SYNTHASE 3"/>
    <property type="match status" value="1"/>
</dbReference>
<evidence type="ECO:0000313" key="6">
    <source>
        <dbReference type="Proteomes" id="UP000318529"/>
    </source>
</evidence>
<organism evidence="5 6">
    <name type="scientific">Azospirillum brasilense</name>
    <dbReference type="NCBI Taxonomy" id="192"/>
    <lineage>
        <taxon>Bacteria</taxon>
        <taxon>Pseudomonadati</taxon>
        <taxon>Pseudomonadota</taxon>
        <taxon>Alphaproteobacteria</taxon>
        <taxon>Rhodospirillales</taxon>
        <taxon>Azospirillaceae</taxon>
        <taxon>Azospirillum</taxon>
    </lineage>
</organism>
<feature type="domain" description="Beta-ketoacyl-[acyl-carrier-protein] synthase III C-terminal" evidence="3">
    <location>
        <begin position="240"/>
        <end position="327"/>
    </location>
</feature>
<evidence type="ECO:0000259" key="3">
    <source>
        <dbReference type="Pfam" id="PF08541"/>
    </source>
</evidence>
<keyword evidence="2" id="KW-0012">Acyltransferase</keyword>
<protein>
    <submittedName>
        <fullName evidence="5">3-oxoacyl-[acyl-carrier-protein] synthase-3</fullName>
    </submittedName>
</protein>
<dbReference type="Pfam" id="PF08541">
    <property type="entry name" value="ACP_syn_III_C"/>
    <property type="match status" value="1"/>
</dbReference>
<dbReference type="GO" id="GO:0004315">
    <property type="term" value="F:3-oxoacyl-[acyl-carrier-protein] synthase activity"/>
    <property type="evidence" value="ECO:0007669"/>
    <property type="project" value="InterPro"/>
</dbReference>
<evidence type="ECO:0000259" key="4">
    <source>
        <dbReference type="Pfam" id="PF08545"/>
    </source>
</evidence>
<dbReference type="Pfam" id="PF08545">
    <property type="entry name" value="ACP_syn_III"/>
    <property type="match status" value="1"/>
</dbReference>
<dbReference type="InterPro" id="IPR016039">
    <property type="entry name" value="Thiolase-like"/>
</dbReference>
<dbReference type="Proteomes" id="UP000318529">
    <property type="component" value="Unassembled WGS sequence"/>
</dbReference>
<dbReference type="InterPro" id="IPR013747">
    <property type="entry name" value="ACP_syn_III_C"/>
</dbReference>
<sequence length="374" mass="38110">MVASVIEGVALTGLVACVPEGRETVEDLAARFGEDAARRIAKATGIEARHLVPPHQCTSDLGEAAARRLLDRLGWAADSVDLLVMVTQTHDHILPASGYLLHRRLGLGKGAAVLDLTLGCSGYVHGLWTASAMLKAAGGRRALLVAGDTTSRVIDPDDRAVAPLFGDAATATALEAAEAGAEATPPMVFALGSDGAGAPYLAVPGGGLRRPGEPAHLFMDGTQVFAFTLREVPGNIRAVLERAGWAMETVHRLVLHQANAQMIRHLAQKLGATPAQTVVGLAGFGNTSSASIPLALASELGGALHGGALRLLLSGFGVGWSWGSVALTAGPLAVCEVITLPASSAESAGPDAQPAKGAGERANLAECPAKIAGP</sequence>
<keyword evidence="1" id="KW-0808">Transferase</keyword>
<dbReference type="PANTHER" id="PTHR34069:SF2">
    <property type="entry name" value="BETA-KETOACYL-[ACYL-CARRIER-PROTEIN] SYNTHASE III"/>
    <property type="match status" value="1"/>
</dbReference>
<reference evidence="5 6" key="1">
    <citation type="submission" date="2019-06" db="EMBL/GenBank/DDBJ databases">
        <title>Genomic Encyclopedia of Type Strains, Phase IV (KMG-V): Genome sequencing to study the core and pangenomes of soil and plant-associated prokaryotes.</title>
        <authorList>
            <person name="Whitman W."/>
        </authorList>
    </citation>
    <scope>NUCLEOTIDE SEQUENCE [LARGE SCALE GENOMIC DNA]</scope>
    <source>
        <strain evidence="5 6">BR 11650</strain>
    </source>
</reference>
<gene>
    <name evidence="5" type="ORF">FBZ83_101280</name>
</gene>
<evidence type="ECO:0000256" key="1">
    <source>
        <dbReference type="ARBA" id="ARBA00022679"/>
    </source>
</evidence>
<dbReference type="AlphaFoldDB" id="A0A560CRD6"/>
<evidence type="ECO:0000256" key="2">
    <source>
        <dbReference type="ARBA" id="ARBA00023315"/>
    </source>
</evidence>
<proteinExistence type="predicted"/>
<dbReference type="InterPro" id="IPR013751">
    <property type="entry name" value="ACP_syn_III_N"/>
</dbReference>
<evidence type="ECO:0000313" key="5">
    <source>
        <dbReference type="EMBL" id="TWA87418.1"/>
    </source>
</evidence>